<feature type="binding site" evidence="4">
    <location>
        <position position="132"/>
    </location>
    <ligand>
        <name>D-ribulose 5-phosphate</name>
        <dbReference type="ChEBI" id="CHEBI:58121"/>
    </ligand>
</feature>
<comment type="caution">
    <text evidence="5">The sequence shown here is derived from an EMBL/GenBank/DDBJ whole genome shotgun (WGS) entry which is preliminary data.</text>
</comment>
<feature type="active site" description="Proton donor" evidence="3">
    <location>
        <position position="98"/>
    </location>
</feature>
<evidence type="ECO:0000313" key="6">
    <source>
        <dbReference type="Proteomes" id="UP000315669"/>
    </source>
</evidence>
<feature type="binding site" evidence="4">
    <location>
        <begin position="8"/>
        <end position="9"/>
    </location>
    <ligand>
        <name>D-ribulose 5-phosphate</name>
        <dbReference type="ChEBI" id="CHEBI:58121"/>
    </ligand>
</feature>
<evidence type="ECO:0000256" key="3">
    <source>
        <dbReference type="PIRSR" id="PIRSR005384-1"/>
    </source>
</evidence>
<dbReference type="GO" id="GO:0005975">
    <property type="term" value="P:carbohydrate metabolic process"/>
    <property type="evidence" value="ECO:0007669"/>
    <property type="project" value="InterPro"/>
</dbReference>
<dbReference type="Proteomes" id="UP000315669">
    <property type="component" value="Unassembled WGS sequence"/>
</dbReference>
<accession>A0A523Y2L2</accession>
<dbReference type="NCBIfam" id="TIGR01120">
    <property type="entry name" value="rpiB"/>
    <property type="match status" value="1"/>
</dbReference>
<dbReference type="SUPFAM" id="SSF89623">
    <property type="entry name" value="Ribose/Galactose isomerase RpiB/AlsB"/>
    <property type="match status" value="1"/>
</dbReference>
<dbReference type="Gene3D" id="3.40.1400.10">
    <property type="entry name" value="Sugar-phosphate isomerase, RpiB/LacA/LacB"/>
    <property type="match status" value="1"/>
</dbReference>
<evidence type="ECO:0000256" key="4">
    <source>
        <dbReference type="PIRSR" id="PIRSR005384-2"/>
    </source>
</evidence>
<dbReference type="InterPro" id="IPR003500">
    <property type="entry name" value="RpiB_LacA_LacB"/>
</dbReference>
<feature type="active site" description="Proton acceptor" evidence="3">
    <location>
        <position position="65"/>
    </location>
</feature>
<feature type="binding site" evidence="4">
    <location>
        <position position="99"/>
    </location>
    <ligand>
        <name>D-ribulose 5-phosphate</name>
        <dbReference type="ChEBI" id="CHEBI:58121"/>
    </ligand>
</feature>
<evidence type="ECO:0000256" key="2">
    <source>
        <dbReference type="ARBA" id="ARBA00023235"/>
    </source>
</evidence>
<evidence type="ECO:0000313" key="5">
    <source>
        <dbReference type="EMBL" id="TET85765.1"/>
    </source>
</evidence>
<reference evidence="5 6" key="1">
    <citation type="submission" date="2019-03" db="EMBL/GenBank/DDBJ databases">
        <title>Metabolic potential of uncultured bacteria and archaea associated with petroleum seepage in deep-sea sediments.</title>
        <authorList>
            <person name="Dong X."/>
            <person name="Hubert C."/>
        </authorList>
    </citation>
    <scope>NUCLEOTIDE SEQUENCE [LARGE SCALE GENOMIC DNA]</scope>
    <source>
        <strain evidence="5">E29_bin25</strain>
    </source>
</reference>
<dbReference type="AlphaFoldDB" id="A0A523Y2L2"/>
<dbReference type="GO" id="GO:0004751">
    <property type="term" value="F:ribose-5-phosphate isomerase activity"/>
    <property type="evidence" value="ECO:0007669"/>
    <property type="project" value="UniProtKB-EC"/>
</dbReference>
<organism evidence="5 6">
    <name type="scientific">Aerophobetes bacterium</name>
    <dbReference type="NCBI Taxonomy" id="2030807"/>
    <lineage>
        <taxon>Bacteria</taxon>
        <taxon>Candidatus Aerophobota</taxon>
    </lineage>
</organism>
<dbReference type="PANTHER" id="PTHR43732:SF1">
    <property type="entry name" value="RIBOSE 5-PHOSPHATE ISOMERASE"/>
    <property type="match status" value="1"/>
</dbReference>
<dbReference type="EC" id="5.3.1.6" evidence="5"/>
<sequence length="154" mass="17527">MRLALGADHAGYELKEELKDFLKQKEIDYYDFGTYDTKSTDYSDWGIKVAETVAKGEFERGILICGTGLGMCLMANKVPGIRATPCYGIFSARLSRQHNNSNILVLGGRITGKDLAKQIVEEWLEAEFKGGRHKRRVDKITKIENKYLREQYRG</sequence>
<keyword evidence="2 5" id="KW-0413">Isomerase</keyword>
<dbReference type="NCBIfam" id="NF004051">
    <property type="entry name" value="PRK05571.1"/>
    <property type="match status" value="1"/>
</dbReference>
<gene>
    <name evidence="5" type="primary">rpiB</name>
    <name evidence="5" type="ORF">E3J32_01325</name>
</gene>
<dbReference type="InterPro" id="IPR051812">
    <property type="entry name" value="SPI_LacAB/RpiB"/>
</dbReference>
<protein>
    <submittedName>
        <fullName evidence="5">Ribose 5-phosphate isomerase B</fullName>
        <ecNumber evidence="5">5.3.1.6</ecNumber>
    </submittedName>
</protein>
<dbReference type="PANTHER" id="PTHR43732">
    <property type="entry name" value="RIBOSE 5-PHOSPHATE ISOMERASE-RELATED"/>
    <property type="match status" value="1"/>
</dbReference>
<dbReference type="InterPro" id="IPR004785">
    <property type="entry name" value="RpiB"/>
</dbReference>
<evidence type="ECO:0000256" key="1">
    <source>
        <dbReference type="ARBA" id="ARBA00008754"/>
    </source>
</evidence>
<dbReference type="Pfam" id="PF02502">
    <property type="entry name" value="LacAB_rpiB"/>
    <property type="match status" value="1"/>
</dbReference>
<dbReference type="EMBL" id="SOII01000095">
    <property type="protein sequence ID" value="TET85765.1"/>
    <property type="molecule type" value="Genomic_DNA"/>
</dbReference>
<feature type="binding site" evidence="4">
    <location>
        <begin position="66"/>
        <end position="70"/>
    </location>
    <ligand>
        <name>D-ribulose 5-phosphate</name>
        <dbReference type="ChEBI" id="CHEBI:58121"/>
    </ligand>
</feature>
<name>A0A523Y2L2_UNCAE</name>
<dbReference type="PIRSF" id="PIRSF005384">
    <property type="entry name" value="RpiB_LacA_B"/>
    <property type="match status" value="1"/>
</dbReference>
<dbReference type="InterPro" id="IPR036569">
    <property type="entry name" value="RpiB_LacA_LacB_sf"/>
</dbReference>
<feature type="binding site" evidence="4">
    <location>
        <position position="136"/>
    </location>
    <ligand>
        <name>D-ribulose 5-phosphate</name>
        <dbReference type="ChEBI" id="CHEBI:58121"/>
    </ligand>
</feature>
<feature type="binding site" evidence="4">
    <location>
        <position position="109"/>
    </location>
    <ligand>
        <name>D-ribulose 5-phosphate</name>
        <dbReference type="ChEBI" id="CHEBI:58121"/>
    </ligand>
</feature>
<comment type="similarity">
    <text evidence="1">Belongs to the LacAB/RpiB family.</text>
</comment>
<dbReference type="NCBIfam" id="TIGR00689">
    <property type="entry name" value="rpiB_lacA_lacB"/>
    <property type="match status" value="1"/>
</dbReference>
<proteinExistence type="inferred from homology"/>